<dbReference type="GO" id="GO:0006355">
    <property type="term" value="P:regulation of DNA-templated transcription"/>
    <property type="evidence" value="ECO:0007669"/>
    <property type="project" value="InterPro"/>
</dbReference>
<dbReference type="Proteomes" id="UP000184342">
    <property type="component" value="Unassembled WGS sequence"/>
</dbReference>
<dbReference type="InterPro" id="IPR036388">
    <property type="entry name" value="WH-like_DNA-bd_sf"/>
</dbReference>
<gene>
    <name evidence="12" type="ORF">SAMN02745691_01418</name>
</gene>
<evidence type="ECO:0000256" key="9">
    <source>
        <dbReference type="PROSITE-ProRule" id="PRU01091"/>
    </source>
</evidence>
<accession>A0A1M6GX51</accession>
<dbReference type="PROSITE" id="PS50110">
    <property type="entry name" value="RESPONSE_REGULATORY"/>
    <property type="match status" value="1"/>
</dbReference>
<dbReference type="Pfam" id="PF00486">
    <property type="entry name" value="Trans_reg_C"/>
    <property type="match status" value="1"/>
</dbReference>
<evidence type="ECO:0000259" key="11">
    <source>
        <dbReference type="PROSITE" id="PS51755"/>
    </source>
</evidence>
<evidence type="ECO:0000313" key="13">
    <source>
        <dbReference type="Proteomes" id="UP000184342"/>
    </source>
</evidence>
<dbReference type="GO" id="GO:0005829">
    <property type="term" value="C:cytosol"/>
    <property type="evidence" value="ECO:0007669"/>
    <property type="project" value="TreeGrafter"/>
</dbReference>
<dbReference type="PANTHER" id="PTHR48111">
    <property type="entry name" value="REGULATOR OF RPOS"/>
    <property type="match status" value="1"/>
</dbReference>
<dbReference type="InterPro" id="IPR011006">
    <property type="entry name" value="CheY-like_superfamily"/>
</dbReference>
<dbReference type="FunFam" id="1.10.10.10:FF:000018">
    <property type="entry name" value="DNA-binding response regulator ResD"/>
    <property type="match status" value="1"/>
</dbReference>
<dbReference type="InterPro" id="IPR001789">
    <property type="entry name" value="Sig_transdc_resp-reg_receiver"/>
</dbReference>
<evidence type="ECO:0000256" key="4">
    <source>
        <dbReference type="ARBA" id="ARBA00023015"/>
    </source>
</evidence>
<protein>
    <recommendedName>
        <fullName evidence="1">Stage 0 sporulation protein A homolog</fullName>
    </recommendedName>
</protein>
<sequence length="229" mass="26148">MARVLIVDDEPMIREVIREYAELEGHEVREAESGLKAIECCRTEDFDAIIMDVMMPGIDGLTAYEKIKKTNSIPVLILSAKGEEHDKLYGFSLGIDDYVVKPFSPKELMARLGVILSRNRGRQSISDGDTSKCRLQFEGMKIDGKAYNVYIDGVKAAITMREFDLLYFLASHPNIVFSRQQLLDNVWGYDYMGDDRTVDTHVKMLRHSIGEYRKYIITARGVGYKFEVL</sequence>
<feature type="modified residue" description="4-aspartylphosphate" evidence="8">
    <location>
        <position position="52"/>
    </location>
</feature>
<comment type="function">
    <text evidence="7">May play the central regulatory role in sporulation. It may be an element of the effector pathway responsible for the activation of sporulation genes in response to nutritional stress. Spo0A may act in concert with spo0H (a sigma factor) to control the expression of some genes that are critical to the sporulation process.</text>
</comment>
<dbReference type="Gene3D" id="1.10.10.10">
    <property type="entry name" value="Winged helix-like DNA-binding domain superfamily/Winged helix DNA-binding domain"/>
    <property type="match status" value="1"/>
</dbReference>
<proteinExistence type="predicted"/>
<dbReference type="CDD" id="cd17574">
    <property type="entry name" value="REC_OmpR"/>
    <property type="match status" value="1"/>
</dbReference>
<dbReference type="SMART" id="SM00448">
    <property type="entry name" value="REC"/>
    <property type="match status" value="1"/>
</dbReference>
<dbReference type="GO" id="GO:0032993">
    <property type="term" value="C:protein-DNA complex"/>
    <property type="evidence" value="ECO:0007669"/>
    <property type="project" value="TreeGrafter"/>
</dbReference>
<evidence type="ECO:0000256" key="2">
    <source>
        <dbReference type="ARBA" id="ARBA00022553"/>
    </source>
</evidence>
<organism evidence="12 13">
    <name type="scientific">Parasporobacterium paucivorans DSM 15970</name>
    <dbReference type="NCBI Taxonomy" id="1122934"/>
    <lineage>
        <taxon>Bacteria</taxon>
        <taxon>Bacillati</taxon>
        <taxon>Bacillota</taxon>
        <taxon>Clostridia</taxon>
        <taxon>Lachnospirales</taxon>
        <taxon>Lachnospiraceae</taxon>
        <taxon>Parasporobacterium</taxon>
    </lineage>
</organism>
<dbReference type="InterPro" id="IPR001867">
    <property type="entry name" value="OmpR/PhoB-type_DNA-bd"/>
</dbReference>
<dbReference type="SMART" id="SM00862">
    <property type="entry name" value="Trans_reg_C"/>
    <property type="match status" value="1"/>
</dbReference>
<feature type="domain" description="OmpR/PhoB-type" evidence="11">
    <location>
        <begin position="132"/>
        <end position="228"/>
    </location>
</feature>
<dbReference type="EMBL" id="FQYT01000013">
    <property type="protein sequence ID" value="SHJ14526.1"/>
    <property type="molecule type" value="Genomic_DNA"/>
</dbReference>
<dbReference type="Gene3D" id="3.40.50.2300">
    <property type="match status" value="1"/>
</dbReference>
<evidence type="ECO:0000259" key="10">
    <source>
        <dbReference type="PROSITE" id="PS50110"/>
    </source>
</evidence>
<dbReference type="GO" id="GO:0000976">
    <property type="term" value="F:transcription cis-regulatory region binding"/>
    <property type="evidence" value="ECO:0007669"/>
    <property type="project" value="TreeGrafter"/>
</dbReference>
<dbReference type="RefSeq" id="WP_073993660.1">
    <property type="nucleotide sequence ID" value="NZ_FQYT01000013.1"/>
</dbReference>
<dbReference type="GO" id="GO:0000156">
    <property type="term" value="F:phosphorelay response regulator activity"/>
    <property type="evidence" value="ECO:0007669"/>
    <property type="project" value="TreeGrafter"/>
</dbReference>
<evidence type="ECO:0000313" key="12">
    <source>
        <dbReference type="EMBL" id="SHJ14526.1"/>
    </source>
</evidence>
<dbReference type="OrthoDB" id="9790442at2"/>
<dbReference type="STRING" id="1122934.SAMN02745691_01418"/>
<evidence type="ECO:0000256" key="3">
    <source>
        <dbReference type="ARBA" id="ARBA00023012"/>
    </source>
</evidence>
<evidence type="ECO:0000256" key="5">
    <source>
        <dbReference type="ARBA" id="ARBA00023125"/>
    </source>
</evidence>
<dbReference type="AlphaFoldDB" id="A0A1M6GX51"/>
<keyword evidence="13" id="KW-1185">Reference proteome</keyword>
<dbReference type="CDD" id="cd00383">
    <property type="entry name" value="trans_reg_C"/>
    <property type="match status" value="1"/>
</dbReference>
<dbReference type="InterPro" id="IPR039420">
    <property type="entry name" value="WalR-like"/>
</dbReference>
<keyword evidence="6" id="KW-0804">Transcription</keyword>
<dbReference type="FunFam" id="3.40.50.2300:FF:000001">
    <property type="entry name" value="DNA-binding response regulator PhoB"/>
    <property type="match status" value="1"/>
</dbReference>
<feature type="DNA-binding region" description="OmpR/PhoB-type" evidence="9">
    <location>
        <begin position="132"/>
        <end position="228"/>
    </location>
</feature>
<keyword evidence="3" id="KW-0902">Two-component regulatory system</keyword>
<keyword evidence="5 9" id="KW-0238">DNA-binding</keyword>
<keyword evidence="4" id="KW-0805">Transcription regulation</keyword>
<dbReference type="SUPFAM" id="SSF52172">
    <property type="entry name" value="CheY-like"/>
    <property type="match status" value="1"/>
</dbReference>
<dbReference type="PANTHER" id="PTHR48111:SF21">
    <property type="entry name" value="DNA-BINDING DUAL MASTER TRANSCRIPTIONAL REGULATOR RPAA"/>
    <property type="match status" value="1"/>
</dbReference>
<dbReference type="Gene3D" id="6.10.250.690">
    <property type="match status" value="1"/>
</dbReference>
<evidence type="ECO:0000256" key="7">
    <source>
        <dbReference type="ARBA" id="ARBA00024867"/>
    </source>
</evidence>
<reference evidence="12 13" key="1">
    <citation type="submission" date="2016-11" db="EMBL/GenBank/DDBJ databases">
        <authorList>
            <person name="Jaros S."/>
            <person name="Januszkiewicz K."/>
            <person name="Wedrychowicz H."/>
        </authorList>
    </citation>
    <scope>NUCLEOTIDE SEQUENCE [LARGE SCALE GENOMIC DNA]</scope>
    <source>
        <strain evidence="12 13">DSM 15970</strain>
    </source>
</reference>
<dbReference type="PROSITE" id="PS51755">
    <property type="entry name" value="OMPR_PHOB"/>
    <property type="match status" value="1"/>
</dbReference>
<feature type="domain" description="Response regulatory" evidence="10">
    <location>
        <begin position="3"/>
        <end position="116"/>
    </location>
</feature>
<evidence type="ECO:0000256" key="6">
    <source>
        <dbReference type="ARBA" id="ARBA00023163"/>
    </source>
</evidence>
<keyword evidence="2 8" id="KW-0597">Phosphoprotein</keyword>
<evidence type="ECO:0000256" key="1">
    <source>
        <dbReference type="ARBA" id="ARBA00018672"/>
    </source>
</evidence>
<evidence type="ECO:0000256" key="8">
    <source>
        <dbReference type="PROSITE-ProRule" id="PRU00169"/>
    </source>
</evidence>
<name>A0A1M6GX51_9FIRM</name>
<dbReference type="Pfam" id="PF00072">
    <property type="entry name" value="Response_reg"/>
    <property type="match status" value="1"/>
</dbReference>